<dbReference type="Proteomes" id="UP001367676">
    <property type="component" value="Unassembled WGS sequence"/>
</dbReference>
<feature type="region of interest" description="Disordered" evidence="1">
    <location>
        <begin position="344"/>
        <end position="400"/>
    </location>
</feature>
<dbReference type="AlphaFoldDB" id="A0AAN9TKB6"/>
<name>A0AAN9TKB6_9HEMI</name>
<keyword evidence="3" id="KW-1185">Reference proteome</keyword>
<feature type="region of interest" description="Disordered" evidence="1">
    <location>
        <begin position="263"/>
        <end position="291"/>
    </location>
</feature>
<feature type="compositionally biased region" description="Polar residues" evidence="1">
    <location>
        <begin position="391"/>
        <end position="400"/>
    </location>
</feature>
<evidence type="ECO:0000313" key="2">
    <source>
        <dbReference type="EMBL" id="KAK7595056.1"/>
    </source>
</evidence>
<gene>
    <name evidence="2" type="ORF">V9T40_001489</name>
</gene>
<sequence length="540" mass="62358">MMDINKMKKIQIFRDTVIATSSQVPQQVKSTASNIDRPLNQPNGLISQDDRLLNQPNGHLSPADCNLNRPNGQLSQDDRFHLSEYCELYSTTSSAKLCHQPVAIYFEIFIEDATDRLADAFKFFYDTSSYTFKFEYHIKILNDLLEELANPPPNLKNELYTCVSQLSRRLRLLHQHLIGRRNLLLGYTKDHSENVKISLPAGAEMYVKAAAEAKAARERQRCMVVLIQRIADLKRKEEKCKKLRLEAEGQIIRYLDHLAQFGNDGQPKNEKSNPCDKTASGGTGNGEYENEKKCIPSSTNQARKNNLSDHFYRILGVSESEEFDNDNEMESCLSQKIRRNKNQSESLSVGHAGNNLLSDDLLGKETNDNVRNDVKSSTTSQFRRDDYEFESSPTSYPRNNSSDDPYCLLWIESPETKIHSSPSNEEIPFMLLKPSSNCTFCDELHWSHLCMKISTYEERLRYYRAHNICYICGMTHRFRFDCSNTRRFCKWPHCRAINLHHSALCPNAPYPVTAEVVQAYERRINDLNRIHKRANRAWDW</sequence>
<feature type="compositionally biased region" description="Polar residues" evidence="1">
    <location>
        <begin position="29"/>
        <end position="46"/>
    </location>
</feature>
<comment type="caution">
    <text evidence="2">The sequence shown here is derived from an EMBL/GenBank/DDBJ whole genome shotgun (WGS) entry which is preliminary data.</text>
</comment>
<feature type="compositionally biased region" description="Basic and acidic residues" evidence="1">
    <location>
        <begin position="361"/>
        <end position="374"/>
    </location>
</feature>
<evidence type="ECO:0000256" key="1">
    <source>
        <dbReference type="SAM" id="MobiDB-lite"/>
    </source>
</evidence>
<accession>A0AAN9TKB6</accession>
<protein>
    <submittedName>
        <fullName evidence="2">Uncharacterized protein</fullName>
    </submittedName>
</protein>
<feature type="region of interest" description="Disordered" evidence="1">
    <location>
        <begin position="29"/>
        <end position="48"/>
    </location>
</feature>
<proteinExistence type="predicted"/>
<reference evidence="2 3" key="1">
    <citation type="submission" date="2024-03" db="EMBL/GenBank/DDBJ databases">
        <title>Adaptation during the transition from Ophiocordyceps entomopathogen to insect associate is accompanied by gene loss and intensified selection.</title>
        <authorList>
            <person name="Ward C.M."/>
            <person name="Onetto C.A."/>
            <person name="Borneman A.R."/>
        </authorList>
    </citation>
    <scope>NUCLEOTIDE SEQUENCE [LARGE SCALE GENOMIC DNA]</scope>
    <source>
        <strain evidence="2">AWRI1</strain>
        <tissue evidence="2">Single Adult Female</tissue>
    </source>
</reference>
<dbReference type="EMBL" id="JBBCAQ010000019">
    <property type="protein sequence ID" value="KAK7595056.1"/>
    <property type="molecule type" value="Genomic_DNA"/>
</dbReference>
<organism evidence="2 3">
    <name type="scientific">Parthenolecanium corni</name>
    <dbReference type="NCBI Taxonomy" id="536013"/>
    <lineage>
        <taxon>Eukaryota</taxon>
        <taxon>Metazoa</taxon>
        <taxon>Ecdysozoa</taxon>
        <taxon>Arthropoda</taxon>
        <taxon>Hexapoda</taxon>
        <taxon>Insecta</taxon>
        <taxon>Pterygota</taxon>
        <taxon>Neoptera</taxon>
        <taxon>Paraneoptera</taxon>
        <taxon>Hemiptera</taxon>
        <taxon>Sternorrhyncha</taxon>
        <taxon>Coccoidea</taxon>
        <taxon>Coccidae</taxon>
        <taxon>Parthenolecanium</taxon>
    </lineage>
</organism>
<evidence type="ECO:0000313" key="3">
    <source>
        <dbReference type="Proteomes" id="UP001367676"/>
    </source>
</evidence>